<name>A0A6P3C726_BURL3</name>
<sequence length="35" mass="3823">MIQIHASRTVRCPASPAMVRHPAHCARVDGPEART</sequence>
<dbReference type="EMBL" id="CABVQN010000076">
    <property type="protein sequence ID" value="VWD64035.1"/>
    <property type="molecule type" value="Genomic_DNA"/>
</dbReference>
<proteinExistence type="predicted"/>
<accession>A0A6P3C726</accession>
<protein>
    <submittedName>
        <fullName evidence="1">Uncharacterized protein</fullName>
    </submittedName>
</protein>
<dbReference type="AlphaFoldDB" id="A0A6P3C726"/>
<dbReference type="Proteomes" id="UP000494110">
    <property type="component" value="Unassembled WGS sequence"/>
</dbReference>
<reference evidence="1 2" key="1">
    <citation type="submission" date="2019-09" db="EMBL/GenBank/DDBJ databases">
        <authorList>
            <person name="Depoorter E."/>
        </authorList>
    </citation>
    <scope>NUCLEOTIDE SEQUENCE [LARGE SCALE GENOMIC DNA]</scope>
    <source>
        <strain evidence="1">R-39750</strain>
    </source>
</reference>
<gene>
    <name evidence="1" type="ORF">BLA39750_07827</name>
</gene>
<evidence type="ECO:0000313" key="2">
    <source>
        <dbReference type="Proteomes" id="UP000494110"/>
    </source>
</evidence>
<evidence type="ECO:0000313" key="1">
    <source>
        <dbReference type="EMBL" id="VWD64035.1"/>
    </source>
</evidence>
<organism evidence="1 2">
    <name type="scientific">Burkholderia lata (strain ATCC 17760 / DSM 23089 / LMG 22485 / NCIMB 9086 / R18194 / 383)</name>
    <dbReference type="NCBI Taxonomy" id="482957"/>
    <lineage>
        <taxon>Bacteria</taxon>
        <taxon>Pseudomonadati</taxon>
        <taxon>Pseudomonadota</taxon>
        <taxon>Betaproteobacteria</taxon>
        <taxon>Burkholderiales</taxon>
        <taxon>Burkholderiaceae</taxon>
        <taxon>Burkholderia</taxon>
        <taxon>Burkholderia cepacia complex</taxon>
    </lineage>
</organism>